<proteinExistence type="predicted"/>
<evidence type="ECO:0000256" key="4">
    <source>
        <dbReference type="ARBA" id="ARBA00023136"/>
    </source>
</evidence>
<evidence type="ECO:0000256" key="3">
    <source>
        <dbReference type="ARBA" id="ARBA00022989"/>
    </source>
</evidence>
<feature type="domain" description="ABC-2 type transporter transmembrane" evidence="6">
    <location>
        <begin position="21"/>
        <end position="427"/>
    </location>
</feature>
<gene>
    <name evidence="7" type="ORF">FTUN_2035</name>
</gene>
<accession>A0A6M5YLQ3</accession>
<dbReference type="PANTHER" id="PTHR43471:SF3">
    <property type="entry name" value="ABC TRANSPORTER PERMEASE PROTEIN NATB"/>
    <property type="match status" value="1"/>
</dbReference>
<dbReference type="KEGG" id="ftj:FTUN_2035"/>
<dbReference type="GO" id="GO:0140359">
    <property type="term" value="F:ABC-type transporter activity"/>
    <property type="evidence" value="ECO:0007669"/>
    <property type="project" value="InterPro"/>
</dbReference>
<evidence type="ECO:0000256" key="2">
    <source>
        <dbReference type="ARBA" id="ARBA00022692"/>
    </source>
</evidence>
<evidence type="ECO:0000256" key="5">
    <source>
        <dbReference type="SAM" id="Phobius"/>
    </source>
</evidence>
<dbReference type="Proteomes" id="UP000503447">
    <property type="component" value="Chromosome"/>
</dbReference>
<feature type="transmembrane region" description="Helical" evidence="5">
    <location>
        <begin position="353"/>
        <end position="371"/>
    </location>
</feature>
<dbReference type="PANTHER" id="PTHR43471">
    <property type="entry name" value="ABC TRANSPORTER PERMEASE"/>
    <property type="match status" value="1"/>
</dbReference>
<organism evidence="7 8">
    <name type="scientific">Frigoriglobus tundricola</name>
    <dbReference type="NCBI Taxonomy" id="2774151"/>
    <lineage>
        <taxon>Bacteria</taxon>
        <taxon>Pseudomonadati</taxon>
        <taxon>Planctomycetota</taxon>
        <taxon>Planctomycetia</taxon>
        <taxon>Gemmatales</taxon>
        <taxon>Gemmataceae</taxon>
        <taxon>Frigoriglobus</taxon>
    </lineage>
</organism>
<feature type="transmembrane region" description="Helical" evidence="5">
    <location>
        <begin position="279"/>
        <end position="308"/>
    </location>
</feature>
<protein>
    <recommendedName>
        <fullName evidence="6">ABC-2 type transporter transmembrane domain-containing protein</fullName>
    </recommendedName>
</protein>
<sequence length="456" mass="50183">MRWSIVRLIAAREVRDQLRDRRTLFLILGLPILMYPLFVGVGILFVTALKEKKLVVGVAGADRLPQPKPDLTPTPGLGGAAARAQLMRVYPPLLGENGQFAPRYAADAPDAAPLLARVLDTAEEPELRALLDARQVDAVVVVAPDAAAKLERGERPEVRVLGRDGEENSKLAVQRVTAVLHRWADDVKAVKFARKNLPPDFDRPVEIRDPQSEKTTEKKVADELRDMLVKVIPFLLVMWMLTGSIYPAIDMTAGEKERGTMETLLISPAERTEIVAGKFFATAFFGFGTAMWNVLLMVVAVAIAPLLAPTLGYGLVSLPGLIACVLAAVPLAMLFAATALSLGIFARSTKEGNYYMVPLFFVVLPLSYWSMTPGIELDGFTRWVPLANALLFQQRLMSVRQDAFPWQHVPAVFGTLALCVTVALWAAVQQFHRENVLFRETQGAGRKWSLFGKKSS</sequence>
<feature type="transmembrane region" description="Helical" evidence="5">
    <location>
        <begin position="24"/>
        <end position="46"/>
    </location>
</feature>
<feature type="transmembrane region" description="Helical" evidence="5">
    <location>
        <begin position="320"/>
        <end position="346"/>
    </location>
</feature>
<dbReference type="EMBL" id="CP053452">
    <property type="protein sequence ID" value="QJW94514.1"/>
    <property type="molecule type" value="Genomic_DNA"/>
</dbReference>
<feature type="transmembrane region" description="Helical" evidence="5">
    <location>
        <begin position="227"/>
        <end position="249"/>
    </location>
</feature>
<dbReference type="InterPro" id="IPR013525">
    <property type="entry name" value="ABC2_TM"/>
</dbReference>
<keyword evidence="8" id="KW-1185">Reference proteome</keyword>
<evidence type="ECO:0000313" key="7">
    <source>
        <dbReference type="EMBL" id="QJW94514.1"/>
    </source>
</evidence>
<reference evidence="8" key="1">
    <citation type="submission" date="2020-05" db="EMBL/GenBank/DDBJ databases">
        <title>Frigoriglobus tundricola gen. nov., sp. nov., a psychrotolerant cellulolytic planctomycete of the family Gemmataceae with two divergent copies of 16S rRNA gene.</title>
        <authorList>
            <person name="Kulichevskaya I.S."/>
            <person name="Ivanova A.A."/>
            <person name="Naumoff D.G."/>
            <person name="Beletsky A.V."/>
            <person name="Rijpstra W.I.C."/>
            <person name="Sinninghe Damste J.S."/>
            <person name="Mardanov A.V."/>
            <person name="Ravin N.V."/>
            <person name="Dedysh S.N."/>
        </authorList>
    </citation>
    <scope>NUCLEOTIDE SEQUENCE [LARGE SCALE GENOMIC DNA]</scope>
    <source>
        <strain evidence="8">PL17</strain>
    </source>
</reference>
<keyword evidence="3 5" id="KW-1133">Transmembrane helix</keyword>
<name>A0A6M5YLQ3_9BACT</name>
<dbReference type="GO" id="GO:0016020">
    <property type="term" value="C:membrane"/>
    <property type="evidence" value="ECO:0007669"/>
    <property type="project" value="UniProtKB-SubCell"/>
</dbReference>
<evidence type="ECO:0000256" key="1">
    <source>
        <dbReference type="ARBA" id="ARBA00004141"/>
    </source>
</evidence>
<dbReference type="Pfam" id="PF12698">
    <property type="entry name" value="ABC2_membrane_3"/>
    <property type="match status" value="1"/>
</dbReference>
<evidence type="ECO:0000259" key="6">
    <source>
        <dbReference type="Pfam" id="PF12698"/>
    </source>
</evidence>
<feature type="transmembrane region" description="Helical" evidence="5">
    <location>
        <begin position="406"/>
        <end position="428"/>
    </location>
</feature>
<dbReference type="AlphaFoldDB" id="A0A6M5YLQ3"/>
<comment type="subcellular location">
    <subcellularLocation>
        <location evidence="1">Membrane</location>
        <topology evidence="1">Multi-pass membrane protein</topology>
    </subcellularLocation>
</comment>
<keyword evidence="2 5" id="KW-0812">Transmembrane</keyword>
<keyword evidence="4 5" id="KW-0472">Membrane</keyword>
<evidence type="ECO:0000313" key="8">
    <source>
        <dbReference type="Proteomes" id="UP000503447"/>
    </source>
</evidence>
<dbReference type="RefSeq" id="WP_171470491.1">
    <property type="nucleotide sequence ID" value="NZ_CP053452.2"/>
</dbReference>